<dbReference type="PANTHER" id="PTHR15286">
    <property type="entry name" value="RAS-ASSOCIATING DOMAIN CONTAINING PROTEIN"/>
    <property type="match status" value="1"/>
</dbReference>
<proteinExistence type="predicted"/>
<dbReference type="EMBL" id="CAXKWB010000383">
    <property type="protein sequence ID" value="CAL4060508.1"/>
    <property type="molecule type" value="Genomic_DNA"/>
</dbReference>
<feature type="non-terminal residue" evidence="2">
    <location>
        <position position="1"/>
    </location>
</feature>
<feature type="region of interest" description="Disordered" evidence="1">
    <location>
        <begin position="187"/>
        <end position="221"/>
    </location>
</feature>
<keyword evidence="3" id="KW-1185">Reference proteome</keyword>
<gene>
    <name evidence="2" type="ORF">MNOR_LOCUS1436</name>
</gene>
<comment type="caution">
    <text evidence="2">The sequence shown here is derived from an EMBL/GenBank/DDBJ whole genome shotgun (WGS) entry which is preliminary data.</text>
</comment>
<accession>A0AAV2PML0</accession>
<dbReference type="Proteomes" id="UP001497623">
    <property type="component" value="Unassembled WGS sequence"/>
</dbReference>
<feature type="region of interest" description="Disordered" evidence="1">
    <location>
        <begin position="292"/>
        <end position="333"/>
    </location>
</feature>
<evidence type="ECO:0000313" key="3">
    <source>
        <dbReference type="Proteomes" id="UP001497623"/>
    </source>
</evidence>
<organism evidence="2 3">
    <name type="scientific">Meganyctiphanes norvegica</name>
    <name type="common">Northern krill</name>
    <name type="synonym">Thysanopoda norvegica</name>
    <dbReference type="NCBI Taxonomy" id="48144"/>
    <lineage>
        <taxon>Eukaryota</taxon>
        <taxon>Metazoa</taxon>
        <taxon>Ecdysozoa</taxon>
        <taxon>Arthropoda</taxon>
        <taxon>Crustacea</taxon>
        <taxon>Multicrustacea</taxon>
        <taxon>Malacostraca</taxon>
        <taxon>Eumalacostraca</taxon>
        <taxon>Eucarida</taxon>
        <taxon>Euphausiacea</taxon>
        <taxon>Euphausiidae</taxon>
        <taxon>Meganyctiphanes</taxon>
    </lineage>
</organism>
<sequence length="333" mass="37240">PIASKKGRECIEGEILEKDESLPITSNGSIKANAHILKEGHEPNSKENTINNVRDFNVGSGGNISIGYTSHGGEQNNNKENNIVVDGRYRDLIRLINLQRDKLNLQHVQMTKHEAEIVYLEGRTREDETRLNYVSQEIERHGELVQQLDQEVMALQELENEIETVRGVEADLKAQLESLEAKLRHTEAQLSHHNSKIRELEDDTCNEEARSSEESRQQEDAMVREIDKLKRSIAEATQQADHATHTSQCIMQEMSEVEALIGSKKKEVENLVVEMKDANLASLSMTLLPSAASADDTHDTGLSKGGSSRRMVGSPRQLENAVPTSKNPHGVWV</sequence>
<dbReference type="Gene3D" id="1.10.287.1490">
    <property type="match status" value="1"/>
</dbReference>
<dbReference type="PANTHER" id="PTHR15286:SF6">
    <property type="entry name" value="GH01133P"/>
    <property type="match status" value="1"/>
</dbReference>
<dbReference type="InterPro" id="IPR033593">
    <property type="entry name" value="N-RASSF"/>
</dbReference>
<feature type="compositionally biased region" description="Basic and acidic residues" evidence="1">
    <location>
        <begin position="207"/>
        <end position="221"/>
    </location>
</feature>
<evidence type="ECO:0000256" key="1">
    <source>
        <dbReference type="SAM" id="MobiDB-lite"/>
    </source>
</evidence>
<feature type="non-terminal residue" evidence="2">
    <location>
        <position position="333"/>
    </location>
</feature>
<name>A0AAV2PML0_MEGNR</name>
<evidence type="ECO:0000313" key="2">
    <source>
        <dbReference type="EMBL" id="CAL4060508.1"/>
    </source>
</evidence>
<protein>
    <submittedName>
        <fullName evidence="2">Uncharacterized protein</fullName>
    </submittedName>
</protein>
<reference evidence="2 3" key="1">
    <citation type="submission" date="2024-05" db="EMBL/GenBank/DDBJ databases">
        <authorList>
            <person name="Wallberg A."/>
        </authorList>
    </citation>
    <scope>NUCLEOTIDE SEQUENCE [LARGE SCALE GENOMIC DNA]</scope>
</reference>
<dbReference type="AlphaFoldDB" id="A0AAV2PML0"/>